<evidence type="ECO:0000256" key="12">
    <source>
        <dbReference type="ARBA" id="ARBA00049486"/>
    </source>
</evidence>
<keyword evidence="11 13" id="KW-0012">Acyltransferase</keyword>
<dbReference type="PROSITE" id="PS00101">
    <property type="entry name" value="HEXAPEP_TRANSFERASES"/>
    <property type="match status" value="1"/>
</dbReference>
<evidence type="ECO:0000256" key="5">
    <source>
        <dbReference type="ARBA" id="ARBA00018522"/>
    </source>
</evidence>
<dbReference type="InterPro" id="IPR042122">
    <property type="entry name" value="Ser_AcTrfase_N_sf"/>
</dbReference>
<proteinExistence type="inferred from homology"/>
<sequence length="195" mass="20919">MHTHPKGSLLALLREDVETAQKRDPAARSKVEVALTYPGVHALWGYRMAHSLWKKKHPLAARVISSLARVLTGVDIHPGATIGRRLFIDHAVGTVIGETAQVGEDCVLFHQVTLGGVSMTPGKRHPTIGDRVMIGSGVKVLGPIEVGSDSKIGANAVVTKPVPERTVAIGIPAKNSPLTRQENDEDLIIDPTLYI</sequence>
<dbReference type="Proteomes" id="UP001211044">
    <property type="component" value="Chromosome"/>
</dbReference>
<comment type="similarity">
    <text evidence="3 13">Belongs to the transferase hexapeptide repeat family.</text>
</comment>
<dbReference type="InterPro" id="IPR001451">
    <property type="entry name" value="Hexapep"/>
</dbReference>
<evidence type="ECO:0000256" key="8">
    <source>
        <dbReference type="ARBA" id="ARBA00022679"/>
    </source>
</evidence>
<dbReference type="NCBIfam" id="NF041874">
    <property type="entry name" value="EPS_EpsC"/>
    <property type="match status" value="1"/>
</dbReference>
<evidence type="ECO:0000256" key="3">
    <source>
        <dbReference type="ARBA" id="ARBA00007274"/>
    </source>
</evidence>
<evidence type="ECO:0000256" key="10">
    <source>
        <dbReference type="ARBA" id="ARBA00023192"/>
    </source>
</evidence>
<keyword evidence="10" id="KW-0198">Cysteine biosynthesis</keyword>
<dbReference type="InterPro" id="IPR011004">
    <property type="entry name" value="Trimer_LpxA-like_sf"/>
</dbReference>
<evidence type="ECO:0000256" key="2">
    <source>
        <dbReference type="ARBA" id="ARBA00004876"/>
    </source>
</evidence>
<dbReference type="Gene3D" id="2.160.10.10">
    <property type="entry name" value="Hexapeptide repeat proteins"/>
    <property type="match status" value="1"/>
</dbReference>
<dbReference type="FunFam" id="1.10.3130.10:FF:000003">
    <property type="entry name" value="Serine acetyltransferase"/>
    <property type="match status" value="1"/>
</dbReference>
<evidence type="ECO:0000256" key="1">
    <source>
        <dbReference type="ARBA" id="ARBA00004496"/>
    </source>
</evidence>
<protein>
    <recommendedName>
        <fullName evidence="5 13">Serine acetyltransferase</fullName>
        <ecNumber evidence="4 13">2.3.1.30</ecNumber>
    </recommendedName>
</protein>
<evidence type="ECO:0000313" key="15">
    <source>
        <dbReference type="Proteomes" id="UP001211044"/>
    </source>
</evidence>
<comment type="catalytic activity">
    <reaction evidence="12 13">
        <text>L-serine + acetyl-CoA = O-acetyl-L-serine + CoA</text>
        <dbReference type="Rhea" id="RHEA:24560"/>
        <dbReference type="ChEBI" id="CHEBI:33384"/>
        <dbReference type="ChEBI" id="CHEBI:57287"/>
        <dbReference type="ChEBI" id="CHEBI:57288"/>
        <dbReference type="ChEBI" id="CHEBI:58340"/>
        <dbReference type="EC" id="2.3.1.30"/>
    </reaction>
</comment>
<evidence type="ECO:0000256" key="6">
    <source>
        <dbReference type="ARBA" id="ARBA00022490"/>
    </source>
</evidence>
<dbReference type="RefSeq" id="WP_004804611.1">
    <property type="nucleotide sequence ID" value="NZ_CP116394.1"/>
</dbReference>
<dbReference type="GO" id="GO:0006535">
    <property type="term" value="P:cysteine biosynthetic process from serine"/>
    <property type="evidence" value="ECO:0007669"/>
    <property type="project" value="InterPro"/>
</dbReference>
<gene>
    <name evidence="14" type="primary">cysE</name>
    <name evidence="14" type="ORF">PIG85_07005</name>
</gene>
<evidence type="ECO:0000256" key="4">
    <source>
        <dbReference type="ARBA" id="ARBA00013266"/>
    </source>
</evidence>
<dbReference type="GO" id="GO:0005737">
    <property type="term" value="C:cytoplasm"/>
    <property type="evidence" value="ECO:0007669"/>
    <property type="project" value="UniProtKB-SubCell"/>
</dbReference>
<dbReference type="KEGG" id="wne:PIG85_07005"/>
<evidence type="ECO:0000256" key="11">
    <source>
        <dbReference type="ARBA" id="ARBA00023315"/>
    </source>
</evidence>
<dbReference type="Gene3D" id="1.10.3130.10">
    <property type="entry name" value="serine acetyltransferase, domain 1"/>
    <property type="match status" value="1"/>
</dbReference>
<dbReference type="AlphaFoldDB" id="A0AB38XME2"/>
<dbReference type="PANTHER" id="PTHR42811">
    <property type="entry name" value="SERINE ACETYLTRANSFERASE"/>
    <property type="match status" value="1"/>
</dbReference>
<dbReference type="InterPro" id="IPR005881">
    <property type="entry name" value="Ser_O-AcTrfase"/>
</dbReference>
<dbReference type="EC" id="2.3.1.30" evidence="4 13"/>
<evidence type="ECO:0000313" key="14">
    <source>
        <dbReference type="EMBL" id="WCE45410.1"/>
    </source>
</evidence>
<evidence type="ECO:0000256" key="13">
    <source>
        <dbReference type="PIRNR" id="PIRNR000441"/>
    </source>
</evidence>
<dbReference type="Pfam" id="PF00132">
    <property type="entry name" value="Hexapep"/>
    <property type="match status" value="1"/>
</dbReference>
<keyword evidence="8 13" id="KW-0808">Transferase</keyword>
<dbReference type="PIRSF" id="PIRSF000441">
    <property type="entry name" value="CysE"/>
    <property type="match status" value="1"/>
</dbReference>
<keyword evidence="6" id="KW-0963">Cytoplasm</keyword>
<dbReference type="InterPro" id="IPR045304">
    <property type="entry name" value="LbH_SAT"/>
</dbReference>
<organism evidence="14 15">
    <name type="scientific">Winkia neuii subsp. anitrata</name>
    <dbReference type="NCBI Taxonomy" id="29318"/>
    <lineage>
        <taxon>Bacteria</taxon>
        <taxon>Bacillati</taxon>
        <taxon>Actinomycetota</taxon>
        <taxon>Actinomycetes</taxon>
        <taxon>Actinomycetales</taxon>
        <taxon>Actinomycetaceae</taxon>
        <taxon>Winkia</taxon>
    </lineage>
</organism>
<evidence type="ECO:0000256" key="7">
    <source>
        <dbReference type="ARBA" id="ARBA00022605"/>
    </source>
</evidence>
<comment type="pathway">
    <text evidence="2">Amino-acid biosynthesis; L-cysteine biosynthesis; L-cysteine from L-serine: step 1/2.</text>
</comment>
<dbReference type="NCBIfam" id="TIGR01172">
    <property type="entry name" value="cysE"/>
    <property type="match status" value="1"/>
</dbReference>
<keyword evidence="9" id="KW-0677">Repeat</keyword>
<evidence type="ECO:0000256" key="9">
    <source>
        <dbReference type="ARBA" id="ARBA00022737"/>
    </source>
</evidence>
<accession>A0AB38XME2</accession>
<dbReference type="GO" id="GO:0009001">
    <property type="term" value="F:serine O-acetyltransferase activity"/>
    <property type="evidence" value="ECO:0007669"/>
    <property type="project" value="UniProtKB-EC"/>
</dbReference>
<dbReference type="EMBL" id="CP116394">
    <property type="protein sequence ID" value="WCE45410.1"/>
    <property type="molecule type" value="Genomic_DNA"/>
</dbReference>
<reference evidence="14" key="1">
    <citation type="submission" date="2023-01" db="EMBL/GenBank/DDBJ databases">
        <title>Comparative Genomic Analysis of the Clinically-Derived Winkia Strain NY0527 Provides Evidence into the Taxonomic Reassignment of Winkia neuii and Characterizes Their Virulence Traits.</title>
        <authorList>
            <person name="Cai X."/>
            <person name="Peng Y."/>
            <person name="Li M."/>
            <person name="Qiu Y."/>
            <person name="Wang Y."/>
            <person name="Xu L."/>
            <person name="Hou Q."/>
        </authorList>
    </citation>
    <scope>NUCLEOTIDE SEQUENCE</scope>
    <source>
        <strain evidence="14">NY0527</strain>
    </source>
</reference>
<dbReference type="InterPro" id="IPR018357">
    <property type="entry name" value="Hexapep_transf_CS"/>
</dbReference>
<dbReference type="FunFam" id="2.160.10.10:FF:000007">
    <property type="entry name" value="Serine acetyltransferase"/>
    <property type="match status" value="1"/>
</dbReference>
<dbReference type="CDD" id="cd03354">
    <property type="entry name" value="LbH_SAT"/>
    <property type="match status" value="1"/>
</dbReference>
<name>A0AB38XME2_9ACTO</name>
<dbReference type="InterPro" id="IPR053376">
    <property type="entry name" value="Serine_acetyltransferase"/>
</dbReference>
<dbReference type="SUPFAM" id="SSF51161">
    <property type="entry name" value="Trimeric LpxA-like enzymes"/>
    <property type="match status" value="1"/>
</dbReference>
<comment type="subcellular location">
    <subcellularLocation>
        <location evidence="1">Cytoplasm</location>
    </subcellularLocation>
</comment>
<keyword evidence="7" id="KW-0028">Amino-acid biosynthesis</keyword>